<gene>
    <name evidence="7" type="ORF">CVT24_009489</name>
</gene>
<dbReference type="STRING" id="181874.A0A409VAF7"/>
<dbReference type="InterPro" id="IPR015424">
    <property type="entry name" value="PyrdxlP-dep_Trfase"/>
</dbReference>
<dbReference type="InParanoid" id="A0A409VAF7"/>
<dbReference type="Gene3D" id="3.40.640.10">
    <property type="entry name" value="Type I PLP-dependent aspartate aminotransferase-like (Major domain)"/>
    <property type="match status" value="1"/>
</dbReference>
<dbReference type="InterPro" id="IPR015421">
    <property type="entry name" value="PyrdxlP-dep_Trfase_major"/>
</dbReference>
<dbReference type="SUPFAM" id="SSF53383">
    <property type="entry name" value="PLP-dependent transferases"/>
    <property type="match status" value="1"/>
</dbReference>
<accession>A0A409VAF7</accession>
<dbReference type="GO" id="GO:1901605">
    <property type="term" value="P:alpha-amino acid metabolic process"/>
    <property type="evidence" value="ECO:0007669"/>
    <property type="project" value="TreeGrafter"/>
</dbReference>
<dbReference type="Proteomes" id="UP000284842">
    <property type="component" value="Unassembled WGS sequence"/>
</dbReference>
<keyword evidence="4" id="KW-0808">Transferase</keyword>
<proteinExistence type="inferred from homology"/>
<evidence type="ECO:0000256" key="2">
    <source>
        <dbReference type="ARBA" id="ARBA00007441"/>
    </source>
</evidence>
<evidence type="ECO:0000256" key="1">
    <source>
        <dbReference type="ARBA" id="ARBA00001933"/>
    </source>
</evidence>
<dbReference type="InterPro" id="IPR004839">
    <property type="entry name" value="Aminotransferase_I/II_large"/>
</dbReference>
<dbReference type="EMBL" id="NHTK01006106">
    <property type="protein sequence ID" value="PPQ63863.1"/>
    <property type="molecule type" value="Genomic_DNA"/>
</dbReference>
<comment type="similarity">
    <text evidence="2">Belongs to the class-I pyridoxal-phosphate-dependent aminotransferase family.</text>
</comment>
<evidence type="ECO:0000313" key="8">
    <source>
        <dbReference type="Proteomes" id="UP000284842"/>
    </source>
</evidence>
<dbReference type="FunCoup" id="A0A409VAF7">
    <property type="interactions" value="129"/>
</dbReference>
<evidence type="ECO:0000256" key="5">
    <source>
        <dbReference type="ARBA" id="ARBA00022898"/>
    </source>
</evidence>
<dbReference type="PANTHER" id="PTHR42790">
    <property type="entry name" value="AMINOTRANSFERASE"/>
    <property type="match status" value="1"/>
</dbReference>
<comment type="caution">
    <text evidence="7">The sequence shown here is derived from an EMBL/GenBank/DDBJ whole genome shotgun (WGS) entry which is preliminary data.</text>
</comment>
<keyword evidence="3" id="KW-0032">Aminotransferase</keyword>
<reference evidence="7 8" key="1">
    <citation type="journal article" date="2018" name="Evol. Lett.">
        <title>Horizontal gene cluster transfer increased hallucinogenic mushroom diversity.</title>
        <authorList>
            <person name="Reynolds H.T."/>
            <person name="Vijayakumar V."/>
            <person name="Gluck-Thaler E."/>
            <person name="Korotkin H.B."/>
            <person name="Matheny P.B."/>
            <person name="Slot J.C."/>
        </authorList>
    </citation>
    <scope>NUCLEOTIDE SEQUENCE [LARGE SCALE GENOMIC DNA]</scope>
    <source>
        <strain evidence="7 8">2629</strain>
    </source>
</reference>
<dbReference type="CDD" id="cd00609">
    <property type="entry name" value="AAT_like"/>
    <property type="match status" value="1"/>
</dbReference>
<evidence type="ECO:0000313" key="7">
    <source>
        <dbReference type="EMBL" id="PPQ63863.1"/>
    </source>
</evidence>
<evidence type="ECO:0000259" key="6">
    <source>
        <dbReference type="Pfam" id="PF00155"/>
    </source>
</evidence>
<dbReference type="PANTHER" id="PTHR42790:SF1">
    <property type="entry name" value="AROMATIC AMINO ACID AMINOTRANSFERASE, HYPOTHETICAL (EUROFUNG)"/>
    <property type="match status" value="1"/>
</dbReference>
<dbReference type="GO" id="GO:0030170">
    <property type="term" value="F:pyridoxal phosphate binding"/>
    <property type="evidence" value="ECO:0007669"/>
    <property type="project" value="InterPro"/>
</dbReference>
<dbReference type="Pfam" id="PF00155">
    <property type="entry name" value="Aminotran_1_2"/>
    <property type="match status" value="1"/>
</dbReference>
<evidence type="ECO:0000256" key="3">
    <source>
        <dbReference type="ARBA" id="ARBA00022576"/>
    </source>
</evidence>
<organism evidence="7 8">
    <name type="scientific">Panaeolus cyanescens</name>
    <dbReference type="NCBI Taxonomy" id="181874"/>
    <lineage>
        <taxon>Eukaryota</taxon>
        <taxon>Fungi</taxon>
        <taxon>Dikarya</taxon>
        <taxon>Basidiomycota</taxon>
        <taxon>Agaricomycotina</taxon>
        <taxon>Agaricomycetes</taxon>
        <taxon>Agaricomycetidae</taxon>
        <taxon>Agaricales</taxon>
        <taxon>Agaricineae</taxon>
        <taxon>Galeropsidaceae</taxon>
        <taxon>Panaeolus</taxon>
    </lineage>
</organism>
<dbReference type="AlphaFoldDB" id="A0A409VAF7"/>
<keyword evidence="8" id="KW-1185">Reference proteome</keyword>
<dbReference type="InterPro" id="IPR050859">
    <property type="entry name" value="Class-I_PLP-dep_aminotransf"/>
</dbReference>
<comment type="cofactor">
    <cofactor evidence="1">
        <name>pyridoxal 5'-phosphate</name>
        <dbReference type="ChEBI" id="CHEBI:597326"/>
    </cofactor>
</comment>
<sequence length="526" mass="59162">MQHRGEPIDVSHHLSEIAKKRPLSPLKGLQKYWGKPGIISLAGGLPSPEYFPFETLRADGLPSDTLAAKPKSGLSWLWNLFSSSNSTTLPITIPKYTSDPASINLATALQYGMARGLPQLQDFVKKFSKVVYQPAYEGYAVLLHAGNTDGWAKVVNTLCNPGEGVLVSEWTYPSAIATMQPYGIRPVKVGMDGEGMSSTSLREVLGGWDAEERGMPRPHVMYIVPVGQNPTGATMHAQRKKEIYDLCVEFDVIIVEDDPYYFLQEGPYAPPHKRSQMRNVMDSVSDEEYIASLVPSFLRFDYQGRVIRLDTFSKTIAPGSRLGWYTCHPLFAERIERVAETSTQQPCGFGQSIITSLLLNWGLPGYFRWLRGIRAQYTDRRDYLLDCFQEKFHLETCTSPMSIWDGSVSYAAYAKTSRGSDEKQRGPMFSFVPPTSGMFLWIRMHFENHPRFKDENEETLEQKLWVALAEAGLLIGPGVMFSADPPNENVKASGHFRLSFSNSENEELKKAVDIFSTVTRKFFKDI</sequence>
<dbReference type="GO" id="GO:0008483">
    <property type="term" value="F:transaminase activity"/>
    <property type="evidence" value="ECO:0007669"/>
    <property type="project" value="UniProtKB-KW"/>
</dbReference>
<name>A0A409VAF7_9AGAR</name>
<evidence type="ECO:0000256" key="4">
    <source>
        <dbReference type="ARBA" id="ARBA00022679"/>
    </source>
</evidence>
<dbReference type="OrthoDB" id="691673at2759"/>
<keyword evidence="5" id="KW-0663">Pyridoxal phosphate</keyword>
<protein>
    <recommendedName>
        <fullName evidence="6">Aminotransferase class I/classII large domain-containing protein</fullName>
    </recommendedName>
</protein>
<feature type="domain" description="Aminotransferase class I/classII large" evidence="6">
    <location>
        <begin position="108"/>
        <end position="513"/>
    </location>
</feature>